<accession>A0A645CSI7</accession>
<dbReference type="EMBL" id="VSSQ01029623">
    <property type="protein sequence ID" value="MPM79828.1"/>
    <property type="molecule type" value="Genomic_DNA"/>
</dbReference>
<dbReference type="InterPro" id="IPR011009">
    <property type="entry name" value="Kinase-like_dom_sf"/>
</dbReference>
<evidence type="ECO:0000313" key="1">
    <source>
        <dbReference type="EMBL" id="MPM79828.1"/>
    </source>
</evidence>
<organism evidence="1">
    <name type="scientific">bioreactor metagenome</name>
    <dbReference type="NCBI Taxonomy" id="1076179"/>
    <lineage>
        <taxon>unclassified sequences</taxon>
        <taxon>metagenomes</taxon>
        <taxon>ecological metagenomes</taxon>
    </lineage>
</organism>
<dbReference type="Gene3D" id="3.90.1200.10">
    <property type="match status" value="1"/>
</dbReference>
<protein>
    <recommendedName>
        <fullName evidence="2">Homoserine kinase</fullName>
    </recommendedName>
</protein>
<evidence type="ECO:0008006" key="2">
    <source>
        <dbReference type="Google" id="ProtNLM"/>
    </source>
</evidence>
<dbReference type="SUPFAM" id="SSF56112">
    <property type="entry name" value="Protein kinase-like (PK-like)"/>
    <property type="match status" value="1"/>
</dbReference>
<reference evidence="1" key="1">
    <citation type="submission" date="2019-08" db="EMBL/GenBank/DDBJ databases">
        <authorList>
            <person name="Kucharzyk K."/>
            <person name="Murdoch R.W."/>
            <person name="Higgins S."/>
            <person name="Loffler F."/>
        </authorList>
    </citation>
    <scope>NUCLEOTIDE SEQUENCE</scope>
</reference>
<dbReference type="AlphaFoldDB" id="A0A645CSI7"/>
<sequence length="340" mass="39204">MNIELTNIIEVLNLYKLTTEVSNYNFFINGYDNETCELKIIVKVEFLNGNPLVVKFVKEDHHPYNVIESQSVFSEYLRSHGILTPKRYMTNGKYCNKYKLNNLLLDVSVEDYLGEEIKAIDFKIAYKIGALMGRIHRISESGNCHICNDTIFNVIGYNEVIGYKHFLKLGEDGKVNSSMYKMIQSLYNTKLERIKSLWSNLPRYATQGDISINNLTYIGGEIGIFDYNIAGDETLIGDMVLEGLLVANEMDLSIELSENDRTELFKHFLNGYVNERPLTENEKAVLCDIYSISSAMWFTKIKHNENSLTKLLEREDSEKIDSLLHEIYNTLSKDNFQLLE</sequence>
<gene>
    <name evidence="1" type="ORF">SDC9_126870</name>
</gene>
<name>A0A645CSI7_9ZZZZ</name>
<proteinExistence type="predicted"/>
<comment type="caution">
    <text evidence="1">The sequence shown here is derived from an EMBL/GenBank/DDBJ whole genome shotgun (WGS) entry which is preliminary data.</text>
</comment>